<organism evidence="3 4">
    <name type="scientific">Cryphonectria parasitica (strain ATCC 38755 / EP155)</name>
    <dbReference type="NCBI Taxonomy" id="660469"/>
    <lineage>
        <taxon>Eukaryota</taxon>
        <taxon>Fungi</taxon>
        <taxon>Dikarya</taxon>
        <taxon>Ascomycota</taxon>
        <taxon>Pezizomycotina</taxon>
        <taxon>Sordariomycetes</taxon>
        <taxon>Sordariomycetidae</taxon>
        <taxon>Diaporthales</taxon>
        <taxon>Cryphonectriaceae</taxon>
        <taxon>Cryphonectria-Endothia species complex</taxon>
        <taxon>Cryphonectria</taxon>
    </lineage>
</organism>
<feature type="domain" description="Nephrocystin 3-like N-terminal" evidence="2">
    <location>
        <begin position="58"/>
        <end position="224"/>
    </location>
</feature>
<feature type="non-terminal residue" evidence="3">
    <location>
        <position position="249"/>
    </location>
</feature>
<dbReference type="RefSeq" id="XP_040771549.1">
    <property type="nucleotide sequence ID" value="XM_040917969.1"/>
</dbReference>
<dbReference type="InterPro" id="IPR056884">
    <property type="entry name" value="NPHP3-like_N"/>
</dbReference>
<gene>
    <name evidence="3" type="ORF">M406DRAFT_268843</name>
</gene>
<name>A0A9P4XTM5_CRYP1</name>
<dbReference type="InterPro" id="IPR027417">
    <property type="entry name" value="P-loop_NTPase"/>
</dbReference>
<evidence type="ECO:0000259" key="2">
    <source>
        <dbReference type="Pfam" id="PF24883"/>
    </source>
</evidence>
<keyword evidence="1" id="KW-0677">Repeat</keyword>
<dbReference type="SUPFAM" id="SSF52540">
    <property type="entry name" value="P-loop containing nucleoside triphosphate hydrolases"/>
    <property type="match status" value="1"/>
</dbReference>
<protein>
    <recommendedName>
        <fullName evidence="2">Nephrocystin 3-like N-terminal domain-containing protein</fullName>
    </recommendedName>
</protein>
<evidence type="ECO:0000313" key="3">
    <source>
        <dbReference type="EMBL" id="KAF3760570.1"/>
    </source>
</evidence>
<keyword evidence="4" id="KW-1185">Reference proteome</keyword>
<dbReference type="Proteomes" id="UP000803844">
    <property type="component" value="Unassembled WGS sequence"/>
</dbReference>
<dbReference type="Gene3D" id="3.40.50.300">
    <property type="entry name" value="P-loop containing nucleotide triphosphate hydrolases"/>
    <property type="match status" value="1"/>
</dbReference>
<reference evidence="3" key="1">
    <citation type="journal article" date="2020" name="Phytopathology">
        <title>Genome sequence of the chestnut blight fungus Cryphonectria parasitica EP155: A fundamental resource for an archetypical invasive plant pathogen.</title>
        <authorList>
            <person name="Crouch J.A."/>
            <person name="Dawe A."/>
            <person name="Aerts A."/>
            <person name="Barry K."/>
            <person name="Churchill A.C.L."/>
            <person name="Grimwood J."/>
            <person name="Hillman B."/>
            <person name="Milgroom M.G."/>
            <person name="Pangilinan J."/>
            <person name="Smith M."/>
            <person name="Salamov A."/>
            <person name="Schmutz J."/>
            <person name="Yadav J."/>
            <person name="Grigoriev I.V."/>
            <person name="Nuss D."/>
        </authorList>
    </citation>
    <scope>NUCLEOTIDE SEQUENCE</scope>
    <source>
        <strain evidence="3">EP155</strain>
    </source>
</reference>
<accession>A0A9P4XTM5</accession>
<dbReference type="PANTHER" id="PTHR10039">
    <property type="entry name" value="AMELOGENIN"/>
    <property type="match status" value="1"/>
</dbReference>
<evidence type="ECO:0000256" key="1">
    <source>
        <dbReference type="ARBA" id="ARBA00022737"/>
    </source>
</evidence>
<proteinExistence type="predicted"/>
<dbReference type="AlphaFoldDB" id="A0A9P4XTM5"/>
<dbReference type="EMBL" id="MU032352">
    <property type="protein sequence ID" value="KAF3760570.1"/>
    <property type="molecule type" value="Genomic_DNA"/>
</dbReference>
<comment type="caution">
    <text evidence="3">The sequence shown here is derived from an EMBL/GenBank/DDBJ whole genome shotgun (WGS) entry which is preliminary data.</text>
</comment>
<evidence type="ECO:0000313" key="4">
    <source>
        <dbReference type="Proteomes" id="UP000803844"/>
    </source>
</evidence>
<dbReference type="Pfam" id="PF24883">
    <property type="entry name" value="NPHP3_N"/>
    <property type="match status" value="1"/>
</dbReference>
<sequence>MESRREEIIDADAATCDWILNEGFSDDEMSSEYSFSESAPHNLNLLLFETKDGRTVARKKFISWLRTGSDVLHISGKAGSGKSTLMKYIGGHKRTKQELEDWAGDKKLIFGQFYFWISGSPSQRTLPGLYRSLLFQALSQCPDFIGTVFPSDRSVEKVEGFRDNQIRDAFELLLQQTQFEGYRLCFLIDGLDEFEGNSLEHENLAAKLKSWTAHGDVKLIVSSRPWREFHEIFTSNEPLHLHQLNSLDI</sequence>
<dbReference type="OrthoDB" id="5242845at2759"/>
<dbReference type="GeneID" id="63835098"/>
<dbReference type="PANTHER" id="PTHR10039:SF5">
    <property type="entry name" value="NACHT DOMAIN-CONTAINING PROTEIN"/>
    <property type="match status" value="1"/>
</dbReference>